<keyword evidence="2" id="KW-0130">Cell adhesion</keyword>
<dbReference type="PROSITE" id="PS01241">
    <property type="entry name" value="LINK_1"/>
    <property type="match status" value="1"/>
</dbReference>
<feature type="compositionally biased region" description="Basic and acidic residues" evidence="9">
    <location>
        <begin position="165"/>
        <end position="177"/>
    </location>
</feature>
<evidence type="ECO:0000313" key="12">
    <source>
        <dbReference type="EMBL" id="PWA19441.1"/>
    </source>
</evidence>
<dbReference type="PROSITE" id="PS50963">
    <property type="entry name" value="LINK_2"/>
    <property type="match status" value="1"/>
</dbReference>
<feature type="region of interest" description="Disordered" evidence="9">
    <location>
        <begin position="200"/>
        <end position="219"/>
    </location>
</feature>
<dbReference type="SUPFAM" id="SSF56436">
    <property type="entry name" value="C-type lectin-like"/>
    <property type="match status" value="1"/>
</dbReference>
<dbReference type="PANTHER" id="PTHR46908:SF4">
    <property type="entry name" value="TUMOR NECROSIS FACTOR-INDUCIBLE GENE 6 PROTEIN"/>
    <property type="match status" value="1"/>
</dbReference>
<comment type="subunit">
    <text evidence="4">Interacts (via Link domain) with inter-alpha-inhibitor (I-alpha-I) component bikunin. Interacts with ITIH2/HC2; this interaction is required for transesterification of the HC to hyaluronan. Interacts (via Link and CUB domains) with ITIH1. Chondroitin sulfate may be required for the stability of the complex. Interacts (via Link domain) with various C-X-C and C-C chemokines including PF4, CXCL8, CXCL11, CXCL12, CCL2, CCL7, CCL19, CCL21, and CCL27; this interaction interferes with chemokine binding to glycosaminoglycans. Interacts (primarily via Link domain) with BMP2; this interaction is inhibited by hyaluronan. Interacts (via both Link and CUB domains) with TNFSF11. Interacts (via CUB domain) with FN1 (via type III repeats 9-14); this interaction enhances fibronectin fibril assembly. TNFAIP6 may act as a bridging molecule between FN1 and THBS1.</text>
</comment>
<dbReference type="InterPro" id="IPR016187">
    <property type="entry name" value="CTDL_fold"/>
</dbReference>
<evidence type="ECO:0000256" key="3">
    <source>
        <dbReference type="ARBA" id="ARBA00023157"/>
    </source>
</evidence>
<evidence type="ECO:0000256" key="4">
    <source>
        <dbReference type="ARBA" id="ARBA00064571"/>
    </source>
</evidence>
<dbReference type="GO" id="GO:0005540">
    <property type="term" value="F:hyaluronic acid binding"/>
    <property type="evidence" value="ECO:0007669"/>
    <property type="project" value="InterPro"/>
</dbReference>
<protein>
    <recommendedName>
        <fullName evidence="5">Tumor necrosis factor-inducible gene 6 protein</fullName>
    </recommendedName>
    <alternativeName>
        <fullName evidence="7">TNF-stimulated gene 6 protein</fullName>
    </alternativeName>
    <alternativeName>
        <fullName evidence="6">Tumor necrosis factor alpha-induced protein 6</fullName>
    </alternativeName>
</protein>
<evidence type="ECO:0000313" key="13">
    <source>
        <dbReference type="Proteomes" id="UP000250572"/>
    </source>
</evidence>
<dbReference type="PRINTS" id="PR01265">
    <property type="entry name" value="LINKMODULE"/>
</dbReference>
<dbReference type="PANTHER" id="PTHR46908">
    <property type="entry name" value="CUBILIN-LIKE PROTEIN"/>
    <property type="match status" value="1"/>
</dbReference>
<keyword evidence="3 8" id="KW-1015">Disulfide bond</keyword>
<dbReference type="FunFam" id="3.10.100.10:FF:000001">
    <property type="entry name" value="Hyaluronan proteoglycan link protein 1"/>
    <property type="match status" value="1"/>
</dbReference>
<dbReference type="InterPro" id="IPR052129">
    <property type="entry name" value="Spermadhesin-Link_domain"/>
</dbReference>
<dbReference type="GO" id="GO:0007155">
    <property type="term" value="P:cell adhesion"/>
    <property type="evidence" value="ECO:0007669"/>
    <property type="project" value="UniProtKB-KW"/>
</dbReference>
<comment type="caution">
    <text evidence="12">The sequence shown here is derived from an EMBL/GenBank/DDBJ whole genome shotgun (WGS) entry which is preliminary data.</text>
</comment>
<dbReference type="Gene3D" id="3.10.100.10">
    <property type="entry name" value="Mannose-Binding Protein A, subunit A"/>
    <property type="match status" value="1"/>
</dbReference>
<keyword evidence="13" id="KW-1185">Reference proteome</keyword>
<evidence type="ECO:0000256" key="7">
    <source>
        <dbReference type="ARBA" id="ARBA00081068"/>
    </source>
</evidence>
<name>A0A315V959_GAMAF</name>
<keyword evidence="1" id="KW-0378">Hydrolase</keyword>
<evidence type="ECO:0000256" key="8">
    <source>
        <dbReference type="PROSITE-ProRule" id="PRU00323"/>
    </source>
</evidence>
<feature type="domain" description="CUB" evidence="10">
    <location>
        <begin position="439"/>
        <end position="511"/>
    </location>
</feature>
<dbReference type="InterPro" id="IPR016186">
    <property type="entry name" value="C-type_lectin-like/link_sf"/>
</dbReference>
<evidence type="ECO:0000256" key="6">
    <source>
        <dbReference type="ARBA" id="ARBA00077610"/>
    </source>
</evidence>
<dbReference type="EMBL" id="NHOQ01002129">
    <property type="protein sequence ID" value="PWA19441.1"/>
    <property type="molecule type" value="Genomic_DNA"/>
</dbReference>
<dbReference type="GO" id="GO:0050728">
    <property type="term" value="P:negative regulation of inflammatory response"/>
    <property type="evidence" value="ECO:0007669"/>
    <property type="project" value="TreeGrafter"/>
</dbReference>
<dbReference type="GO" id="GO:0016787">
    <property type="term" value="F:hydrolase activity"/>
    <property type="evidence" value="ECO:0007669"/>
    <property type="project" value="UniProtKB-KW"/>
</dbReference>
<feature type="non-terminal residue" evidence="12">
    <location>
        <position position="511"/>
    </location>
</feature>
<feature type="disulfide bond" evidence="8">
    <location>
        <begin position="398"/>
        <end position="419"/>
    </location>
</feature>
<proteinExistence type="predicted"/>
<reference evidence="12 13" key="1">
    <citation type="journal article" date="2018" name="G3 (Bethesda)">
        <title>A High-Quality Reference Genome for the Invasive Mosquitofish Gambusia affinis Using a Chicago Library.</title>
        <authorList>
            <person name="Hoffberg S.L."/>
            <person name="Troendle N.J."/>
            <person name="Glenn T.C."/>
            <person name="Mahmud O."/>
            <person name="Louha S."/>
            <person name="Chalopin D."/>
            <person name="Bennetzen J.L."/>
            <person name="Mauricio R."/>
        </authorList>
    </citation>
    <scope>NUCLEOTIDE SEQUENCE [LARGE SCALE GENOMIC DNA]</scope>
    <source>
        <strain evidence="12">NE01/NJP1002.9</strain>
        <tissue evidence="12">Muscle</tissue>
    </source>
</reference>
<organism evidence="12 13">
    <name type="scientific">Gambusia affinis</name>
    <name type="common">Western mosquitofish</name>
    <name type="synonym">Heterandria affinis</name>
    <dbReference type="NCBI Taxonomy" id="33528"/>
    <lineage>
        <taxon>Eukaryota</taxon>
        <taxon>Metazoa</taxon>
        <taxon>Chordata</taxon>
        <taxon>Craniata</taxon>
        <taxon>Vertebrata</taxon>
        <taxon>Euteleostomi</taxon>
        <taxon>Actinopterygii</taxon>
        <taxon>Neopterygii</taxon>
        <taxon>Teleostei</taxon>
        <taxon>Neoteleostei</taxon>
        <taxon>Acanthomorphata</taxon>
        <taxon>Ovalentaria</taxon>
        <taxon>Atherinomorphae</taxon>
        <taxon>Cyprinodontiformes</taxon>
        <taxon>Poeciliidae</taxon>
        <taxon>Poeciliinae</taxon>
        <taxon>Gambusia</taxon>
    </lineage>
</organism>
<dbReference type="CDD" id="cd00041">
    <property type="entry name" value="CUB"/>
    <property type="match status" value="1"/>
</dbReference>
<evidence type="ECO:0000259" key="10">
    <source>
        <dbReference type="PROSITE" id="PS01180"/>
    </source>
</evidence>
<dbReference type="InterPro" id="IPR000538">
    <property type="entry name" value="Link_dom"/>
</dbReference>
<dbReference type="GO" id="GO:0005615">
    <property type="term" value="C:extracellular space"/>
    <property type="evidence" value="ECO:0007669"/>
    <property type="project" value="TreeGrafter"/>
</dbReference>
<dbReference type="FunFam" id="2.60.120.290:FF:000005">
    <property type="entry name" value="Procollagen C-endopeptidase enhancer 1"/>
    <property type="match status" value="1"/>
</dbReference>
<evidence type="ECO:0000256" key="2">
    <source>
        <dbReference type="ARBA" id="ARBA00022889"/>
    </source>
</evidence>
<evidence type="ECO:0000256" key="9">
    <source>
        <dbReference type="SAM" id="MobiDB-lite"/>
    </source>
</evidence>
<dbReference type="InterPro" id="IPR000859">
    <property type="entry name" value="CUB_dom"/>
</dbReference>
<accession>A0A315V959</accession>
<evidence type="ECO:0000256" key="1">
    <source>
        <dbReference type="ARBA" id="ARBA00022801"/>
    </source>
</evidence>
<dbReference type="AlphaFoldDB" id="A0A315V959"/>
<evidence type="ECO:0000259" key="11">
    <source>
        <dbReference type="PROSITE" id="PS50963"/>
    </source>
</evidence>
<dbReference type="PROSITE" id="PS01180">
    <property type="entry name" value="CUB"/>
    <property type="match status" value="1"/>
</dbReference>
<dbReference type="STRING" id="33528.ENSGAFP00000025378"/>
<feature type="region of interest" description="Disordered" evidence="9">
    <location>
        <begin position="132"/>
        <end position="190"/>
    </location>
</feature>
<evidence type="ECO:0000256" key="5">
    <source>
        <dbReference type="ARBA" id="ARBA00069597"/>
    </source>
</evidence>
<dbReference type="Gene3D" id="2.60.120.290">
    <property type="entry name" value="Spermadhesin, CUB domain"/>
    <property type="match status" value="1"/>
</dbReference>
<dbReference type="Pfam" id="PF00431">
    <property type="entry name" value="CUB"/>
    <property type="match status" value="1"/>
</dbReference>
<dbReference type="SMART" id="SM00042">
    <property type="entry name" value="CUB"/>
    <property type="match status" value="1"/>
</dbReference>
<sequence>MAATSFCLASSRGMPISKAAAARRRTLEAECTTRGMTSFAQRTAPSHIGVGTCSNSLETRRAERLRRRGSREPTVSELRRSLQNRGLALSCDDTTTENLNQSNTAGDSLGDGQVGVRLLRLSGRNILQSLQQREEAGGVGRPCSSHHYSSPPLGASDKKKKKDRLKTSEGRLNRTKEQTAAAPHLSEPCVQLCPPPVSTATDRTHKHHGYTSQTRVDTSYRQDTDGIRTHHESLETLFFSVTHHRVPRSNPGRLNPSMQPLTWFTVLLIPREICWRQSITRYVRVCIKGSGCGAAGDRTSENICTEQLHTVSLRMHVWALLWTLVLLLNEAQSWSFRNGIFHNSIWLEQAAGVYHRESRKGRYQLTYKEAKAVCKYEGGTLATYDQLEAARQIGFHVCAAGWFDRGRVGYPIVKAGANCGFGRVGIVDYGYRLNKTKECGGVLTEQQKIIQSPGFPDEYQDELICYWHIRVRLGQRIRLHFLELDVEEDTSCLADYLEVYDSYDDVSGFAG</sequence>
<comment type="caution">
    <text evidence="8">Lacks conserved residue(s) required for the propagation of feature annotation.</text>
</comment>
<dbReference type="Proteomes" id="UP000250572">
    <property type="component" value="Unassembled WGS sequence"/>
</dbReference>
<gene>
    <name evidence="12" type="ORF">CCH79_00017180</name>
</gene>
<dbReference type="InterPro" id="IPR035914">
    <property type="entry name" value="Sperma_CUB_dom_sf"/>
</dbReference>
<feature type="domain" description="Link" evidence="11">
    <location>
        <begin position="352"/>
        <end position="445"/>
    </location>
</feature>
<dbReference type="SMART" id="SM00445">
    <property type="entry name" value="LINK"/>
    <property type="match status" value="1"/>
</dbReference>
<dbReference type="SUPFAM" id="SSF49854">
    <property type="entry name" value="Spermadhesin, CUB domain"/>
    <property type="match status" value="1"/>
</dbReference>
<dbReference type="Pfam" id="PF00193">
    <property type="entry name" value="Xlink"/>
    <property type="match status" value="1"/>
</dbReference>